<dbReference type="PANTHER" id="PTHR30290:SF9">
    <property type="entry name" value="OLIGOPEPTIDE-BINDING PROTEIN APPA"/>
    <property type="match status" value="1"/>
</dbReference>
<dbReference type="SUPFAM" id="SSF53850">
    <property type="entry name" value="Periplasmic binding protein-like II"/>
    <property type="match status" value="1"/>
</dbReference>
<evidence type="ECO:0000256" key="1">
    <source>
        <dbReference type="ARBA" id="ARBA00004418"/>
    </source>
</evidence>
<dbReference type="GO" id="GO:0030288">
    <property type="term" value="C:outer membrane-bounded periplasmic space"/>
    <property type="evidence" value="ECO:0007669"/>
    <property type="project" value="UniProtKB-ARBA"/>
</dbReference>
<proteinExistence type="inferred from homology"/>
<dbReference type="AlphaFoldDB" id="A0A2U2DFU4"/>
<dbReference type="Gene3D" id="3.40.190.10">
    <property type="entry name" value="Periplasmic binding protein-like II"/>
    <property type="match status" value="1"/>
</dbReference>
<dbReference type="GO" id="GO:1904680">
    <property type="term" value="F:peptide transmembrane transporter activity"/>
    <property type="evidence" value="ECO:0007669"/>
    <property type="project" value="TreeGrafter"/>
</dbReference>
<dbReference type="Gene3D" id="3.90.76.10">
    <property type="entry name" value="Dipeptide-binding Protein, Domain 1"/>
    <property type="match status" value="1"/>
</dbReference>
<evidence type="ECO:0000259" key="6">
    <source>
        <dbReference type="Pfam" id="PF00496"/>
    </source>
</evidence>
<dbReference type="EMBL" id="QFBC01000032">
    <property type="protein sequence ID" value="PWE52193.1"/>
    <property type="molecule type" value="Genomic_DNA"/>
</dbReference>
<dbReference type="PANTHER" id="PTHR30290">
    <property type="entry name" value="PERIPLASMIC BINDING COMPONENT OF ABC TRANSPORTER"/>
    <property type="match status" value="1"/>
</dbReference>
<dbReference type="GO" id="GO:0015833">
    <property type="term" value="P:peptide transport"/>
    <property type="evidence" value="ECO:0007669"/>
    <property type="project" value="TreeGrafter"/>
</dbReference>
<evidence type="ECO:0000256" key="2">
    <source>
        <dbReference type="ARBA" id="ARBA00005695"/>
    </source>
</evidence>
<dbReference type="InterPro" id="IPR039424">
    <property type="entry name" value="SBP_5"/>
</dbReference>
<dbReference type="Pfam" id="PF00496">
    <property type="entry name" value="SBP_bac_5"/>
    <property type="match status" value="1"/>
</dbReference>
<keyword evidence="8" id="KW-1185">Reference proteome</keyword>
<organism evidence="7 8">
    <name type="scientific">Metarhizobium album</name>
    <dbReference type="NCBI Taxonomy" id="2182425"/>
    <lineage>
        <taxon>Bacteria</taxon>
        <taxon>Pseudomonadati</taxon>
        <taxon>Pseudomonadota</taxon>
        <taxon>Alphaproteobacteria</taxon>
        <taxon>Hyphomicrobiales</taxon>
        <taxon>Rhizobiaceae</taxon>
        <taxon>Metarhizobium</taxon>
    </lineage>
</organism>
<dbReference type="PIRSF" id="PIRSF002741">
    <property type="entry name" value="MppA"/>
    <property type="match status" value="1"/>
</dbReference>
<dbReference type="Gene3D" id="3.10.105.10">
    <property type="entry name" value="Dipeptide-binding Protein, Domain 3"/>
    <property type="match status" value="1"/>
</dbReference>
<dbReference type="OrthoDB" id="9803988at2"/>
<gene>
    <name evidence="7" type="ORF">DEM27_32395</name>
</gene>
<keyword evidence="3" id="KW-0813">Transport</keyword>
<dbReference type="Proteomes" id="UP000245252">
    <property type="component" value="Unassembled WGS sequence"/>
</dbReference>
<name>A0A2U2DFU4_9HYPH</name>
<dbReference type="RefSeq" id="WP_109462349.1">
    <property type="nucleotide sequence ID" value="NZ_QFBC01000032.1"/>
</dbReference>
<dbReference type="InterPro" id="IPR030678">
    <property type="entry name" value="Peptide/Ni-bd"/>
</dbReference>
<dbReference type="InterPro" id="IPR000914">
    <property type="entry name" value="SBP_5_dom"/>
</dbReference>
<comment type="similarity">
    <text evidence="2">Belongs to the bacterial solute-binding protein 5 family.</text>
</comment>
<dbReference type="GO" id="GO:0043190">
    <property type="term" value="C:ATP-binding cassette (ABC) transporter complex"/>
    <property type="evidence" value="ECO:0007669"/>
    <property type="project" value="InterPro"/>
</dbReference>
<accession>A0A2U2DFU4</accession>
<evidence type="ECO:0000256" key="3">
    <source>
        <dbReference type="ARBA" id="ARBA00022448"/>
    </source>
</evidence>
<feature type="signal peptide" evidence="5">
    <location>
        <begin position="1"/>
        <end position="31"/>
    </location>
</feature>
<protein>
    <recommendedName>
        <fullName evidence="6">Solute-binding protein family 5 domain-containing protein</fullName>
    </recommendedName>
</protein>
<keyword evidence="4 5" id="KW-0732">Signal</keyword>
<sequence length="504" mass="55641">MKSGPILTRRQLGRGAVALAALMSMPRGVFAQSGPVVIASEDDVSTLDPHLIRNNHPIGSVVWSVFDSLVRRNADGTHEPRLALSWEQVEPTRWRFKLRDGVTFTNGEKFDAAAVKYNFERMNISPFNGESQLWPQTGLTAIEIVDPLTIDLVTSAPTINMLYWLEEGFIGAPAYLKDTSPDVVGAKPIGSGPYVVTEWKQGDRVVLKANPGHWNGEPAIKDVIFRDIPELSSRINELKAGSVDLAVGLTPDTAEEANSDKSKAVAVAGLRKMHMGISCNGIEPLKDKRVRQALNYAVDVKTMVETLLGGQTKPIVSIVNPPNNNPDLKPFDYDPEKAKALLAEAGFTDFEIPIAYGRYPAAKEASETVAAYLEAIGLKPKIEAYEPGKFVEMIRAKAFNGIYYYGWASLINPSVELVILTSDAVDNSNGYNNPDYDALVKKASVTLDDGERQKLLTEAETMIWDDCPWIYLWYLPAIYGVSNRLDFPVRPDDYVEMYRAKLTG</sequence>
<evidence type="ECO:0000256" key="4">
    <source>
        <dbReference type="ARBA" id="ARBA00022729"/>
    </source>
</evidence>
<evidence type="ECO:0000256" key="5">
    <source>
        <dbReference type="SAM" id="SignalP"/>
    </source>
</evidence>
<comment type="caution">
    <text evidence="7">The sequence shown here is derived from an EMBL/GenBank/DDBJ whole genome shotgun (WGS) entry which is preliminary data.</text>
</comment>
<reference evidence="7 8" key="1">
    <citation type="submission" date="2018-05" db="EMBL/GenBank/DDBJ databases">
        <title>The draft genome of strain NS-104.</title>
        <authorList>
            <person name="Hang P."/>
            <person name="Jiang J."/>
        </authorList>
    </citation>
    <scope>NUCLEOTIDE SEQUENCE [LARGE SCALE GENOMIC DNA]</scope>
    <source>
        <strain evidence="7 8">NS-104</strain>
    </source>
</reference>
<evidence type="ECO:0000313" key="7">
    <source>
        <dbReference type="EMBL" id="PWE52193.1"/>
    </source>
</evidence>
<feature type="chain" id="PRO_5015768857" description="Solute-binding protein family 5 domain-containing protein" evidence="5">
    <location>
        <begin position="32"/>
        <end position="504"/>
    </location>
</feature>
<feature type="domain" description="Solute-binding protein family 5" evidence="6">
    <location>
        <begin position="79"/>
        <end position="418"/>
    </location>
</feature>
<comment type="subcellular location">
    <subcellularLocation>
        <location evidence="1">Periplasm</location>
    </subcellularLocation>
</comment>
<evidence type="ECO:0000313" key="8">
    <source>
        <dbReference type="Proteomes" id="UP000245252"/>
    </source>
</evidence>